<keyword evidence="4" id="KW-1185">Reference proteome</keyword>
<evidence type="ECO:0000313" key="3">
    <source>
        <dbReference type="EMBL" id="KAF9467962.1"/>
    </source>
</evidence>
<reference evidence="3" key="1">
    <citation type="submission" date="2020-11" db="EMBL/GenBank/DDBJ databases">
        <authorList>
            <consortium name="DOE Joint Genome Institute"/>
            <person name="Ahrendt S."/>
            <person name="Riley R."/>
            <person name="Andreopoulos W."/>
            <person name="Labutti K."/>
            <person name="Pangilinan J."/>
            <person name="Ruiz-Duenas F.J."/>
            <person name="Barrasa J.M."/>
            <person name="Sanchez-Garcia M."/>
            <person name="Camarero S."/>
            <person name="Miyauchi S."/>
            <person name="Serrano A."/>
            <person name="Linde D."/>
            <person name="Babiker R."/>
            <person name="Drula E."/>
            <person name="Ayuso-Fernandez I."/>
            <person name="Pacheco R."/>
            <person name="Padilla G."/>
            <person name="Ferreira P."/>
            <person name="Barriuso J."/>
            <person name="Kellner H."/>
            <person name="Castanera R."/>
            <person name="Alfaro M."/>
            <person name="Ramirez L."/>
            <person name="Pisabarro A.G."/>
            <person name="Kuo A."/>
            <person name="Tritt A."/>
            <person name="Lipzen A."/>
            <person name="He G."/>
            <person name="Yan M."/>
            <person name="Ng V."/>
            <person name="Cullen D."/>
            <person name="Martin F."/>
            <person name="Rosso M.-N."/>
            <person name="Henrissat B."/>
            <person name="Hibbett D."/>
            <person name="Martinez A.T."/>
            <person name="Grigoriev I.V."/>
        </authorList>
    </citation>
    <scope>NUCLEOTIDE SEQUENCE</scope>
    <source>
        <strain evidence="3">CBS 247.69</strain>
    </source>
</reference>
<keyword evidence="2" id="KW-0812">Transmembrane</keyword>
<dbReference type="OrthoDB" id="3006363at2759"/>
<feature type="transmembrane region" description="Helical" evidence="2">
    <location>
        <begin position="270"/>
        <end position="291"/>
    </location>
</feature>
<organism evidence="3 4">
    <name type="scientific">Collybia nuda</name>
    <dbReference type="NCBI Taxonomy" id="64659"/>
    <lineage>
        <taxon>Eukaryota</taxon>
        <taxon>Fungi</taxon>
        <taxon>Dikarya</taxon>
        <taxon>Basidiomycota</taxon>
        <taxon>Agaricomycotina</taxon>
        <taxon>Agaricomycetes</taxon>
        <taxon>Agaricomycetidae</taxon>
        <taxon>Agaricales</taxon>
        <taxon>Tricholomatineae</taxon>
        <taxon>Clitocybaceae</taxon>
        <taxon>Collybia</taxon>
    </lineage>
</organism>
<name>A0A9P6CJ11_9AGAR</name>
<feature type="compositionally biased region" description="Low complexity" evidence="1">
    <location>
        <begin position="242"/>
        <end position="255"/>
    </location>
</feature>
<gene>
    <name evidence="3" type="ORF">BDZ94DRAFT_1248190</name>
</gene>
<comment type="caution">
    <text evidence="3">The sequence shown here is derived from an EMBL/GenBank/DDBJ whole genome shotgun (WGS) entry which is preliminary data.</text>
</comment>
<dbReference type="Proteomes" id="UP000807353">
    <property type="component" value="Unassembled WGS sequence"/>
</dbReference>
<keyword evidence="2" id="KW-1133">Transmembrane helix</keyword>
<feature type="compositionally biased region" description="Low complexity" evidence="1">
    <location>
        <begin position="65"/>
        <end position="85"/>
    </location>
</feature>
<evidence type="ECO:0000256" key="2">
    <source>
        <dbReference type="SAM" id="Phobius"/>
    </source>
</evidence>
<keyword evidence="2" id="KW-0472">Membrane</keyword>
<dbReference type="AlphaFoldDB" id="A0A9P6CJ11"/>
<evidence type="ECO:0000256" key="1">
    <source>
        <dbReference type="SAM" id="MobiDB-lite"/>
    </source>
</evidence>
<feature type="compositionally biased region" description="Pro residues" evidence="1">
    <location>
        <begin position="354"/>
        <end position="367"/>
    </location>
</feature>
<dbReference type="EMBL" id="MU150235">
    <property type="protein sequence ID" value="KAF9467962.1"/>
    <property type="molecule type" value="Genomic_DNA"/>
</dbReference>
<proteinExistence type="predicted"/>
<feature type="region of interest" description="Disordered" evidence="1">
    <location>
        <begin position="1"/>
        <end position="100"/>
    </location>
</feature>
<feature type="region of interest" description="Disordered" evidence="1">
    <location>
        <begin position="238"/>
        <end position="262"/>
    </location>
</feature>
<accession>A0A9P6CJ11</accession>
<feature type="compositionally biased region" description="Basic and acidic residues" evidence="1">
    <location>
        <begin position="22"/>
        <end position="39"/>
    </location>
</feature>
<feature type="compositionally biased region" description="Polar residues" evidence="1">
    <location>
        <begin position="55"/>
        <end position="64"/>
    </location>
</feature>
<evidence type="ECO:0000313" key="4">
    <source>
        <dbReference type="Proteomes" id="UP000807353"/>
    </source>
</evidence>
<dbReference type="Gene3D" id="2.60.120.260">
    <property type="entry name" value="Galactose-binding domain-like"/>
    <property type="match status" value="1"/>
</dbReference>
<sequence>MPPRPAPPGRRAQAVVPIRKVLRIDVHTYGKRDEPDDGRNSPNEDDDEDGRDSDFGQSNPSSYAGPSDSDSSSSSPFGPGSSNPGFNPPNSSPSNSSFPSNPGCLSCIIRDNDARLLYKGAWSLDGNPAFTTHSTVTPGSSVSFKFNGSGIVVFGTVPQSNSTNPPPTAAYVLDAAQPFITTEPSANRNIPSQPLFAAFQLSPDEHSITINIQKAQSPFILERFFVFPRVNITQQAVDAGHSSPTPSFGSTTPVPKEQKTTTDSQVTVRILAAILGSLVTIMFLAGLYVLYIRRRRRKASLSLMSESPPLSSRGLRDTIFTSTESILQNNPSSMWSHYTQSEAGRGSMTEYYHSPPPPMPPPLPPKA</sequence>
<protein>
    <submittedName>
        <fullName evidence="3">Uncharacterized protein</fullName>
    </submittedName>
</protein>
<feature type="region of interest" description="Disordered" evidence="1">
    <location>
        <begin position="345"/>
        <end position="367"/>
    </location>
</feature>